<dbReference type="GO" id="GO:0003729">
    <property type="term" value="F:mRNA binding"/>
    <property type="evidence" value="ECO:0007669"/>
    <property type="project" value="TreeGrafter"/>
</dbReference>
<gene>
    <name evidence="4" type="ORF">T265_07358</name>
</gene>
<dbReference type="STRING" id="6198.A0A074ZCY3"/>
<dbReference type="InterPro" id="IPR036612">
    <property type="entry name" value="KH_dom_type_1_sf"/>
</dbReference>
<evidence type="ECO:0000256" key="2">
    <source>
        <dbReference type="SAM" id="MobiDB-lite"/>
    </source>
</evidence>
<feature type="domain" description="KHDC4/BBP-like KH-domain type I" evidence="3">
    <location>
        <begin position="101"/>
        <end position="174"/>
    </location>
</feature>
<feature type="compositionally biased region" description="Polar residues" evidence="2">
    <location>
        <begin position="268"/>
        <end position="277"/>
    </location>
</feature>
<dbReference type="GO" id="GO:0048024">
    <property type="term" value="P:regulation of mRNA splicing, via spliceosome"/>
    <property type="evidence" value="ECO:0007669"/>
    <property type="project" value="TreeGrafter"/>
</dbReference>
<evidence type="ECO:0000259" key="3">
    <source>
        <dbReference type="Pfam" id="PF22675"/>
    </source>
</evidence>
<evidence type="ECO:0000313" key="4">
    <source>
        <dbReference type="EMBL" id="KER25136.1"/>
    </source>
</evidence>
<protein>
    <recommendedName>
        <fullName evidence="3">KHDC4/BBP-like KH-domain type I domain-containing protein</fullName>
    </recommendedName>
</protein>
<dbReference type="CTD" id="20321537"/>
<feature type="region of interest" description="Disordered" evidence="2">
    <location>
        <begin position="265"/>
        <end position="285"/>
    </location>
</feature>
<dbReference type="AlphaFoldDB" id="A0A074ZCY3"/>
<sequence>MGTDGPPNAKETKAKLDYLKELLTDRTILASDPHVYIHLGKILEQGTRAYSHCIFLEILRIRSSLFSAYGIYTITDSELPEPEGPKVNLQTKVYMPTDPTNSFNFVGRILGPDGSTAKCLQQCLGVKIMVRGRGSMRDRKKEEANTGKPNWEHLNENLHVVLTVEDFENRAKARLAKASEYINLFLKESMKGSDKDDKVKQMQLMELSFRREPRPSWHFNCNSLLDVTLPPKPGALFPNAAAAANMLSFELEPLAASSGGVHPMLHGSTPNHSQQTKHGGVGSSGSTVNTNGALSGTTKHGLKPRYSQKHASQIAVPQSHAAGSDATVGRSQSRSTMATVKVGTNERNSQKTGGPTTIIPESNGSMKELSKSDTKPEGKSVNRELNGTQNAVVGSPALSTSVKPLSLRSTNSEVEWPKLGTNVRDKSTMDVTSALSSFVPVSSPFPLPDGGTKRYLFYSRSLPVYSSPQNVHILNPDHLADNCTPRVISTDLETLHSYQFYTLYSFTPGRLVISTVSAIPRLRMSTFFKSILCPVSGACLAIAESLTIP</sequence>
<dbReference type="GeneID" id="20321537"/>
<dbReference type="InterPro" id="IPR055256">
    <property type="entry name" value="KH_1_KHDC4/BBP-like"/>
</dbReference>
<dbReference type="InterPro" id="IPR045071">
    <property type="entry name" value="BBP-like"/>
</dbReference>
<dbReference type="PANTHER" id="PTHR11208">
    <property type="entry name" value="RNA-BINDING PROTEIN RELATED"/>
    <property type="match status" value="1"/>
</dbReference>
<dbReference type="EMBL" id="KL596786">
    <property type="protein sequence ID" value="KER25136.1"/>
    <property type="molecule type" value="Genomic_DNA"/>
</dbReference>
<proteinExistence type="predicted"/>
<dbReference type="SUPFAM" id="SSF54791">
    <property type="entry name" value="Eukaryotic type KH-domain (KH-domain type I)"/>
    <property type="match status" value="1"/>
</dbReference>
<dbReference type="Gene3D" id="3.30.1370.10">
    <property type="entry name" value="K Homology domain, type 1"/>
    <property type="match status" value="1"/>
</dbReference>
<dbReference type="CDD" id="cd22383">
    <property type="entry name" value="KH-I_Hqk_like"/>
    <property type="match status" value="1"/>
</dbReference>
<name>A0A074ZCY3_OPIVI</name>
<feature type="compositionally biased region" description="Basic and acidic residues" evidence="2">
    <location>
        <begin position="368"/>
        <end position="382"/>
    </location>
</feature>
<dbReference type="KEGG" id="ovi:T265_07358"/>
<feature type="region of interest" description="Disordered" evidence="2">
    <location>
        <begin position="311"/>
        <end position="382"/>
    </location>
</feature>
<dbReference type="PANTHER" id="PTHR11208:SF125">
    <property type="entry name" value="KH DOMAIN-CONTAINING RNA-BINDING PROTEIN QKI"/>
    <property type="match status" value="1"/>
</dbReference>
<feature type="compositionally biased region" description="Polar residues" evidence="2">
    <location>
        <begin position="345"/>
        <end position="365"/>
    </location>
</feature>
<keyword evidence="1" id="KW-0694">RNA-binding</keyword>
<dbReference type="RefSeq" id="XP_009171121.1">
    <property type="nucleotide sequence ID" value="XM_009172857.1"/>
</dbReference>
<dbReference type="GO" id="GO:0005634">
    <property type="term" value="C:nucleus"/>
    <property type="evidence" value="ECO:0007669"/>
    <property type="project" value="TreeGrafter"/>
</dbReference>
<dbReference type="Pfam" id="PF22675">
    <property type="entry name" value="KH-I_KHDC4-BBP"/>
    <property type="match status" value="1"/>
</dbReference>
<dbReference type="OrthoDB" id="6777263at2759"/>
<dbReference type="Gene3D" id="1.20.5.4010">
    <property type="match status" value="1"/>
</dbReference>
<reference evidence="4 5" key="1">
    <citation type="submission" date="2013-11" db="EMBL/GenBank/DDBJ databases">
        <title>Opisthorchis viverrini - life in the bile duct.</title>
        <authorList>
            <person name="Young N.D."/>
            <person name="Nagarajan N."/>
            <person name="Lin S.J."/>
            <person name="Korhonen P.K."/>
            <person name="Jex A.R."/>
            <person name="Hall R.S."/>
            <person name="Safavi-Hemami H."/>
            <person name="Kaewkong W."/>
            <person name="Bertrand D."/>
            <person name="Gao S."/>
            <person name="Seet Q."/>
            <person name="Wongkham S."/>
            <person name="Teh B.T."/>
            <person name="Wongkham C."/>
            <person name="Intapan P.M."/>
            <person name="Maleewong W."/>
            <person name="Yang X."/>
            <person name="Hu M."/>
            <person name="Wang Z."/>
            <person name="Hofmann A."/>
            <person name="Sternberg P.W."/>
            <person name="Tan P."/>
            <person name="Wang J."/>
            <person name="Gasser R.B."/>
        </authorList>
    </citation>
    <scope>NUCLEOTIDE SEQUENCE [LARGE SCALE GENOMIC DNA]</scope>
</reference>
<feature type="compositionally biased region" description="Polar residues" evidence="2">
    <location>
        <begin position="329"/>
        <end position="338"/>
    </location>
</feature>
<dbReference type="Proteomes" id="UP000054324">
    <property type="component" value="Unassembled WGS sequence"/>
</dbReference>
<accession>A0A074ZCY3</accession>
<keyword evidence="5" id="KW-1185">Reference proteome</keyword>
<evidence type="ECO:0000313" key="5">
    <source>
        <dbReference type="Proteomes" id="UP000054324"/>
    </source>
</evidence>
<evidence type="ECO:0000256" key="1">
    <source>
        <dbReference type="ARBA" id="ARBA00022884"/>
    </source>
</evidence>
<organism evidence="4 5">
    <name type="scientific">Opisthorchis viverrini</name>
    <name type="common">Southeast Asian liver fluke</name>
    <dbReference type="NCBI Taxonomy" id="6198"/>
    <lineage>
        <taxon>Eukaryota</taxon>
        <taxon>Metazoa</taxon>
        <taxon>Spiralia</taxon>
        <taxon>Lophotrochozoa</taxon>
        <taxon>Platyhelminthes</taxon>
        <taxon>Trematoda</taxon>
        <taxon>Digenea</taxon>
        <taxon>Opisthorchiida</taxon>
        <taxon>Opisthorchiata</taxon>
        <taxon>Opisthorchiidae</taxon>
        <taxon>Opisthorchis</taxon>
    </lineage>
</organism>